<evidence type="ECO:0000256" key="5">
    <source>
        <dbReference type="ARBA" id="ARBA00022801"/>
    </source>
</evidence>
<dbReference type="PANTHER" id="PTHR43221">
    <property type="entry name" value="PROTEASE HTPX"/>
    <property type="match status" value="1"/>
</dbReference>
<dbReference type="Proteomes" id="UP001499993">
    <property type="component" value="Unassembled WGS sequence"/>
</dbReference>
<keyword evidence="7 12" id="KW-1133">Transmembrane helix</keyword>
<feature type="domain" description="Peptidase M48" evidence="13">
    <location>
        <begin position="154"/>
        <end position="348"/>
    </location>
</feature>
<gene>
    <name evidence="14" type="ORF">GCM10023224_28580</name>
</gene>
<evidence type="ECO:0000256" key="11">
    <source>
        <dbReference type="SAM" id="MobiDB-lite"/>
    </source>
</evidence>
<evidence type="ECO:0000259" key="13">
    <source>
        <dbReference type="Pfam" id="PF01435"/>
    </source>
</evidence>
<comment type="caution">
    <text evidence="14">The sequence shown here is derived from an EMBL/GenBank/DDBJ whole genome shotgun (WGS) entry which is preliminary data.</text>
</comment>
<evidence type="ECO:0000256" key="1">
    <source>
        <dbReference type="ARBA" id="ARBA00022475"/>
    </source>
</evidence>
<feature type="transmembrane region" description="Helical" evidence="12">
    <location>
        <begin position="64"/>
        <end position="88"/>
    </location>
</feature>
<evidence type="ECO:0000256" key="7">
    <source>
        <dbReference type="ARBA" id="ARBA00022989"/>
    </source>
</evidence>
<evidence type="ECO:0000313" key="14">
    <source>
        <dbReference type="EMBL" id="GAA4943994.1"/>
    </source>
</evidence>
<name>A0ABP9GR68_9ACTN</name>
<feature type="transmembrane region" description="Helical" evidence="12">
    <location>
        <begin position="218"/>
        <end position="245"/>
    </location>
</feature>
<accession>A0ABP9GR68</accession>
<comment type="cofactor">
    <cofactor evidence="10">
        <name>Zn(2+)</name>
        <dbReference type="ChEBI" id="CHEBI:29105"/>
    </cofactor>
    <text evidence="10">Binds 1 zinc ion per subunit.</text>
</comment>
<reference evidence="15" key="1">
    <citation type="journal article" date="2019" name="Int. J. Syst. Evol. Microbiol.">
        <title>The Global Catalogue of Microorganisms (GCM) 10K type strain sequencing project: providing services to taxonomists for standard genome sequencing and annotation.</title>
        <authorList>
            <consortium name="The Broad Institute Genomics Platform"/>
            <consortium name="The Broad Institute Genome Sequencing Center for Infectious Disease"/>
            <person name="Wu L."/>
            <person name="Ma J."/>
        </authorList>
    </citation>
    <scope>NUCLEOTIDE SEQUENCE [LARGE SCALE GENOMIC DNA]</scope>
    <source>
        <strain evidence="15">JCM 18123</strain>
    </source>
</reference>
<keyword evidence="4" id="KW-0479">Metal-binding</keyword>
<protein>
    <recommendedName>
        <fullName evidence="13">Peptidase M48 domain-containing protein</fullName>
    </recommendedName>
</protein>
<dbReference type="InterPro" id="IPR050083">
    <property type="entry name" value="HtpX_protease"/>
</dbReference>
<feature type="region of interest" description="Disordered" evidence="11">
    <location>
        <begin position="1"/>
        <end position="46"/>
    </location>
</feature>
<feature type="transmembrane region" description="Helical" evidence="12">
    <location>
        <begin position="94"/>
        <end position="116"/>
    </location>
</feature>
<evidence type="ECO:0000256" key="10">
    <source>
        <dbReference type="RuleBase" id="RU003983"/>
    </source>
</evidence>
<dbReference type="EMBL" id="BAABIK010000014">
    <property type="protein sequence ID" value="GAA4943994.1"/>
    <property type="molecule type" value="Genomic_DNA"/>
</dbReference>
<evidence type="ECO:0000256" key="6">
    <source>
        <dbReference type="ARBA" id="ARBA00022833"/>
    </source>
</evidence>
<evidence type="ECO:0000256" key="12">
    <source>
        <dbReference type="SAM" id="Phobius"/>
    </source>
</evidence>
<proteinExistence type="inferred from homology"/>
<keyword evidence="8 10" id="KW-0482">Metalloprotease</keyword>
<keyword evidence="15" id="KW-1185">Reference proteome</keyword>
<organism evidence="14 15">
    <name type="scientific">Streptomonospora halophila</name>
    <dbReference type="NCBI Taxonomy" id="427369"/>
    <lineage>
        <taxon>Bacteria</taxon>
        <taxon>Bacillati</taxon>
        <taxon>Actinomycetota</taxon>
        <taxon>Actinomycetes</taxon>
        <taxon>Streptosporangiales</taxon>
        <taxon>Nocardiopsidaceae</taxon>
        <taxon>Streptomonospora</taxon>
    </lineage>
</organism>
<feature type="compositionally biased region" description="Pro residues" evidence="11">
    <location>
        <begin position="17"/>
        <end position="26"/>
    </location>
</feature>
<evidence type="ECO:0000256" key="4">
    <source>
        <dbReference type="ARBA" id="ARBA00022723"/>
    </source>
</evidence>
<keyword evidence="3 12" id="KW-0812">Transmembrane</keyword>
<keyword evidence="5 10" id="KW-0378">Hydrolase</keyword>
<sequence length="357" mass="38488">MPQFHRDWNVPHQSRPPSTPAPPPGGFAPQGTPLPQHPAHHPPSRPRIDGPTWAQLLVISAPKALASAFVVWCIGYPIVGAVVGSVLVGAPEGVLARLTGLGVLLAWACVGGFCLYPRTGDALARWLLGLRLATAEEEAKLVVPWYRVMHATGRHPHAFRLWVQESEDINASAAGAGIVAVTRSAVEELSPPQLEAVLAHELGHHTFSHARFLLALNYYGLPVTVIARLFNALTIGIVGAIWSAYRDSGNVLMLIVAGCTLTMCCLVFVLPFLVPAMAALFGAAALSRATELAADRYAAQLGYAPALQQVLQHWIHLGHDAAHAQMNPWQRATASHPTAAKRIQRLQTYLNQPRSQM</sequence>
<evidence type="ECO:0000256" key="9">
    <source>
        <dbReference type="ARBA" id="ARBA00023136"/>
    </source>
</evidence>
<dbReference type="InterPro" id="IPR001915">
    <property type="entry name" value="Peptidase_M48"/>
</dbReference>
<evidence type="ECO:0000313" key="15">
    <source>
        <dbReference type="Proteomes" id="UP001499993"/>
    </source>
</evidence>
<evidence type="ECO:0000256" key="3">
    <source>
        <dbReference type="ARBA" id="ARBA00022692"/>
    </source>
</evidence>
<dbReference type="Gene3D" id="3.30.2010.10">
    <property type="entry name" value="Metalloproteases ('zincins'), catalytic domain"/>
    <property type="match status" value="1"/>
</dbReference>
<dbReference type="PANTHER" id="PTHR43221:SF2">
    <property type="entry name" value="PROTEASE HTPX HOMOLOG"/>
    <property type="match status" value="1"/>
</dbReference>
<feature type="transmembrane region" description="Helical" evidence="12">
    <location>
        <begin position="251"/>
        <end position="274"/>
    </location>
</feature>
<keyword evidence="1" id="KW-1003">Cell membrane</keyword>
<evidence type="ECO:0000256" key="2">
    <source>
        <dbReference type="ARBA" id="ARBA00022670"/>
    </source>
</evidence>
<dbReference type="Pfam" id="PF01435">
    <property type="entry name" value="Peptidase_M48"/>
    <property type="match status" value="1"/>
</dbReference>
<keyword evidence="9 12" id="KW-0472">Membrane</keyword>
<comment type="similarity">
    <text evidence="10">Belongs to the peptidase M48 family.</text>
</comment>
<keyword evidence="2 10" id="KW-0645">Protease</keyword>
<evidence type="ECO:0000256" key="8">
    <source>
        <dbReference type="ARBA" id="ARBA00023049"/>
    </source>
</evidence>
<keyword evidence="6 10" id="KW-0862">Zinc</keyword>